<reference evidence="2" key="1">
    <citation type="submission" date="2014-05" db="EMBL/GenBank/DDBJ databases">
        <authorList>
            <person name="Chronopoulou M."/>
        </authorList>
    </citation>
    <scope>NUCLEOTIDE SEQUENCE</scope>
    <source>
        <tissue evidence="2">Whole organism</tissue>
    </source>
</reference>
<protein>
    <submittedName>
        <fullName evidence="2">Uncharacterized protein</fullName>
    </submittedName>
</protein>
<keyword evidence="1" id="KW-0472">Membrane</keyword>
<name>A0A0K2UC74_LEPSM</name>
<dbReference type="AlphaFoldDB" id="A0A0K2UC74"/>
<keyword evidence="1" id="KW-1133">Transmembrane helix</keyword>
<accession>A0A0K2UC74</accession>
<evidence type="ECO:0000256" key="1">
    <source>
        <dbReference type="SAM" id="Phobius"/>
    </source>
</evidence>
<feature type="transmembrane region" description="Helical" evidence="1">
    <location>
        <begin position="26"/>
        <end position="45"/>
    </location>
</feature>
<organism evidence="2">
    <name type="scientific">Lepeophtheirus salmonis</name>
    <name type="common">Salmon louse</name>
    <name type="synonym">Caligus salmonis</name>
    <dbReference type="NCBI Taxonomy" id="72036"/>
    <lineage>
        <taxon>Eukaryota</taxon>
        <taxon>Metazoa</taxon>
        <taxon>Ecdysozoa</taxon>
        <taxon>Arthropoda</taxon>
        <taxon>Crustacea</taxon>
        <taxon>Multicrustacea</taxon>
        <taxon>Hexanauplia</taxon>
        <taxon>Copepoda</taxon>
        <taxon>Siphonostomatoida</taxon>
        <taxon>Caligidae</taxon>
        <taxon>Lepeophtheirus</taxon>
    </lineage>
</organism>
<dbReference type="EMBL" id="HACA01017945">
    <property type="protein sequence ID" value="CDW35306.1"/>
    <property type="molecule type" value="Transcribed_RNA"/>
</dbReference>
<sequence>MTNPTLMKYYVPIRHGLISRYSWIRYLRNIMFIYFFCVCVLSQLVG</sequence>
<keyword evidence="1" id="KW-0812">Transmembrane</keyword>
<proteinExistence type="predicted"/>
<evidence type="ECO:0000313" key="2">
    <source>
        <dbReference type="EMBL" id="CDW35306.1"/>
    </source>
</evidence>